<accession>A0A0L0HC42</accession>
<reference evidence="2 3" key="1">
    <citation type="submission" date="2009-08" db="EMBL/GenBank/DDBJ databases">
        <title>The Genome Sequence of Spizellomyces punctatus strain DAOM BR117.</title>
        <authorList>
            <consortium name="The Broad Institute Genome Sequencing Platform"/>
            <person name="Russ C."/>
            <person name="Cuomo C."/>
            <person name="Shea T."/>
            <person name="Young S.K."/>
            <person name="Zeng Q."/>
            <person name="Koehrsen M."/>
            <person name="Haas B."/>
            <person name="Borodovsky M."/>
            <person name="Guigo R."/>
            <person name="Alvarado L."/>
            <person name="Berlin A."/>
            <person name="Bochicchio J."/>
            <person name="Borenstein D."/>
            <person name="Chapman S."/>
            <person name="Chen Z."/>
            <person name="Engels R."/>
            <person name="Freedman E."/>
            <person name="Gellesch M."/>
            <person name="Goldberg J."/>
            <person name="Griggs A."/>
            <person name="Gujja S."/>
            <person name="Heiman D."/>
            <person name="Hepburn T."/>
            <person name="Howarth C."/>
            <person name="Jen D."/>
            <person name="Larson L."/>
            <person name="Lewis B."/>
            <person name="Mehta T."/>
            <person name="Park D."/>
            <person name="Pearson M."/>
            <person name="Roberts A."/>
            <person name="Saif S."/>
            <person name="Shenoy N."/>
            <person name="Sisk P."/>
            <person name="Stolte C."/>
            <person name="Sykes S."/>
            <person name="Thomson T."/>
            <person name="Walk T."/>
            <person name="White J."/>
            <person name="Yandava C."/>
            <person name="Burger G."/>
            <person name="Gray M.W."/>
            <person name="Holland P.W.H."/>
            <person name="King N."/>
            <person name="Lang F.B.F."/>
            <person name="Roger A.J."/>
            <person name="Ruiz-Trillo I."/>
            <person name="Lander E."/>
            <person name="Nusbaum C."/>
        </authorList>
    </citation>
    <scope>NUCLEOTIDE SEQUENCE [LARGE SCALE GENOMIC DNA]</scope>
    <source>
        <strain evidence="2 3">DAOM BR117</strain>
    </source>
</reference>
<dbReference type="AlphaFoldDB" id="A0A0L0HC42"/>
<dbReference type="InParanoid" id="A0A0L0HC42"/>
<evidence type="ECO:0008006" key="4">
    <source>
        <dbReference type="Google" id="ProtNLM"/>
    </source>
</evidence>
<dbReference type="eggNOG" id="ENOG502SDAD">
    <property type="taxonomic scope" value="Eukaryota"/>
</dbReference>
<sequence length="127" mass="14431">MSYQEYWTVSEGPAIRTQTCRECRRTIYKDEHVKVRDGRKIRLFYHPECFSGDADPRTQAGSSYHDPRYSTARLAPTAPPVKGHGKWSVNQYGYSPSLSYGYGQRSTSARANAAKAADLQTFETKEK</sequence>
<evidence type="ECO:0000313" key="2">
    <source>
        <dbReference type="EMBL" id="KNC99100.1"/>
    </source>
</evidence>
<dbReference type="GeneID" id="27689379"/>
<proteinExistence type="predicted"/>
<dbReference type="EMBL" id="KQ257459">
    <property type="protein sequence ID" value="KNC99100.1"/>
    <property type="molecule type" value="Genomic_DNA"/>
</dbReference>
<evidence type="ECO:0000256" key="1">
    <source>
        <dbReference type="SAM" id="MobiDB-lite"/>
    </source>
</evidence>
<gene>
    <name evidence="2" type="ORF">SPPG_06044</name>
</gene>
<name>A0A0L0HC42_SPIPD</name>
<keyword evidence="3" id="KW-1185">Reference proteome</keyword>
<dbReference type="RefSeq" id="XP_016607140.1">
    <property type="nucleotide sequence ID" value="XM_016754252.1"/>
</dbReference>
<protein>
    <recommendedName>
        <fullName evidence="4">PARP-type domain-containing protein</fullName>
    </recommendedName>
</protein>
<dbReference type="Proteomes" id="UP000053201">
    <property type="component" value="Unassembled WGS sequence"/>
</dbReference>
<evidence type="ECO:0000313" key="3">
    <source>
        <dbReference type="Proteomes" id="UP000053201"/>
    </source>
</evidence>
<dbReference type="OMA" id="WSCRACK"/>
<organism evidence="2 3">
    <name type="scientific">Spizellomyces punctatus (strain DAOM BR117)</name>
    <dbReference type="NCBI Taxonomy" id="645134"/>
    <lineage>
        <taxon>Eukaryota</taxon>
        <taxon>Fungi</taxon>
        <taxon>Fungi incertae sedis</taxon>
        <taxon>Chytridiomycota</taxon>
        <taxon>Chytridiomycota incertae sedis</taxon>
        <taxon>Chytridiomycetes</taxon>
        <taxon>Spizellomycetales</taxon>
        <taxon>Spizellomycetaceae</taxon>
        <taxon>Spizellomyces</taxon>
    </lineage>
</organism>
<feature type="region of interest" description="Disordered" evidence="1">
    <location>
        <begin position="51"/>
        <end position="86"/>
    </location>
</feature>
<dbReference type="OrthoDB" id="10024807at2759"/>
<dbReference type="VEuPathDB" id="FungiDB:SPPG_06044"/>